<keyword evidence="1" id="KW-1133">Transmembrane helix</keyword>
<keyword evidence="1" id="KW-0812">Transmembrane</keyword>
<protein>
    <submittedName>
        <fullName evidence="2">Uncharacterized protein</fullName>
    </submittedName>
</protein>
<dbReference type="EMBL" id="UAVU01000007">
    <property type="protein sequence ID" value="SQC91220.1"/>
    <property type="molecule type" value="Genomic_DNA"/>
</dbReference>
<dbReference type="AlphaFoldDB" id="A0A2X3KUF0"/>
<reference evidence="2 3" key="1">
    <citation type="submission" date="2018-06" db="EMBL/GenBank/DDBJ databases">
        <authorList>
            <consortium name="Pathogen Informatics"/>
            <person name="Doyle S."/>
        </authorList>
    </citation>
    <scope>NUCLEOTIDE SEQUENCE [LARGE SCALE GENOMIC DNA]</scope>
    <source>
        <strain evidence="2 3">NCTC12120</strain>
    </source>
</reference>
<organism evidence="2 3">
    <name type="scientific">Cedecea neteri</name>
    <dbReference type="NCBI Taxonomy" id="158822"/>
    <lineage>
        <taxon>Bacteria</taxon>
        <taxon>Pseudomonadati</taxon>
        <taxon>Pseudomonadota</taxon>
        <taxon>Gammaproteobacteria</taxon>
        <taxon>Enterobacterales</taxon>
        <taxon>Enterobacteriaceae</taxon>
        <taxon>Cedecea</taxon>
    </lineage>
</organism>
<dbReference type="Proteomes" id="UP000251197">
    <property type="component" value="Unassembled WGS sequence"/>
</dbReference>
<evidence type="ECO:0000313" key="3">
    <source>
        <dbReference type="Proteomes" id="UP000251197"/>
    </source>
</evidence>
<evidence type="ECO:0000256" key="1">
    <source>
        <dbReference type="SAM" id="Phobius"/>
    </source>
</evidence>
<name>A0A2X3KUF0_9ENTR</name>
<feature type="transmembrane region" description="Helical" evidence="1">
    <location>
        <begin position="50"/>
        <end position="71"/>
    </location>
</feature>
<accession>A0A2X3KUF0</accession>
<proteinExistence type="predicted"/>
<sequence length="83" mass="9103">MVAASCLPLIKINYKYIINFIFMPARRNLFAMTEEKVMTALTVQAHRHTLWHFLPGLALSAAITGLALWLGNIPAVPASALAP</sequence>
<evidence type="ECO:0000313" key="2">
    <source>
        <dbReference type="EMBL" id="SQC91220.1"/>
    </source>
</evidence>
<keyword evidence="1" id="KW-0472">Membrane</keyword>
<gene>
    <name evidence="2" type="primary">yeiH_3</name>
    <name evidence="2" type="ORF">NCTC12120_04372</name>
</gene>